<evidence type="ECO:0000256" key="2">
    <source>
        <dbReference type="SAM" id="Phobius"/>
    </source>
</evidence>
<dbReference type="GO" id="GO:0009251">
    <property type="term" value="P:glucan catabolic process"/>
    <property type="evidence" value="ECO:0007669"/>
    <property type="project" value="TreeGrafter"/>
</dbReference>
<dbReference type="Gene3D" id="2.60.120.200">
    <property type="match status" value="1"/>
</dbReference>
<comment type="caution">
    <text evidence="5">The sequence shown here is derived from an EMBL/GenBank/DDBJ whole genome shotgun (WGS) entry which is preliminary data.</text>
</comment>
<evidence type="ECO:0000256" key="3">
    <source>
        <dbReference type="SAM" id="SignalP"/>
    </source>
</evidence>
<feature type="compositionally biased region" description="Polar residues" evidence="1">
    <location>
        <begin position="741"/>
        <end position="755"/>
    </location>
</feature>
<dbReference type="Proteomes" id="UP000295515">
    <property type="component" value="Unassembled WGS sequence"/>
</dbReference>
<dbReference type="AlphaFoldDB" id="A0A4R3Z883"/>
<dbReference type="RefSeq" id="WP_082787365.1">
    <property type="nucleotide sequence ID" value="NZ_JANKBF010000003.1"/>
</dbReference>
<name>A0A4R3Z883_9FIRM</name>
<keyword evidence="2" id="KW-0472">Membrane</keyword>
<dbReference type="Pfam" id="PF00722">
    <property type="entry name" value="Glyco_hydro_16"/>
    <property type="match status" value="1"/>
</dbReference>
<dbReference type="InterPro" id="IPR008979">
    <property type="entry name" value="Galactose-bd-like_sf"/>
</dbReference>
<evidence type="ECO:0000256" key="1">
    <source>
        <dbReference type="SAM" id="MobiDB-lite"/>
    </source>
</evidence>
<dbReference type="EMBL" id="SMCQ01000002">
    <property type="protein sequence ID" value="TCW02164.1"/>
    <property type="molecule type" value="Genomic_DNA"/>
</dbReference>
<feature type="signal peptide" evidence="3">
    <location>
        <begin position="1"/>
        <end position="31"/>
    </location>
</feature>
<evidence type="ECO:0000259" key="4">
    <source>
        <dbReference type="PROSITE" id="PS51762"/>
    </source>
</evidence>
<dbReference type="SUPFAM" id="SSF49785">
    <property type="entry name" value="Galactose-binding domain-like"/>
    <property type="match status" value="1"/>
</dbReference>
<protein>
    <submittedName>
        <fullName evidence="5">Beta-glucanase (GH16 family)</fullName>
    </submittedName>
</protein>
<feature type="transmembrane region" description="Helical" evidence="2">
    <location>
        <begin position="763"/>
        <end position="780"/>
    </location>
</feature>
<dbReference type="InterPro" id="IPR050546">
    <property type="entry name" value="Glycosyl_Hydrlase_16"/>
</dbReference>
<dbReference type="Gene3D" id="2.60.120.260">
    <property type="entry name" value="Galactose-binding domain-like"/>
    <property type="match status" value="1"/>
</dbReference>
<dbReference type="InterPro" id="IPR000757">
    <property type="entry name" value="Beta-glucanase-like"/>
</dbReference>
<keyword evidence="2" id="KW-0812">Transmembrane</keyword>
<accession>A0A4R3Z883</accession>
<dbReference type="PANTHER" id="PTHR10963">
    <property type="entry name" value="GLYCOSYL HYDROLASE-RELATED"/>
    <property type="match status" value="1"/>
</dbReference>
<feature type="region of interest" description="Disordered" evidence="1">
    <location>
        <begin position="730"/>
        <end position="755"/>
    </location>
</feature>
<dbReference type="CDD" id="cd08023">
    <property type="entry name" value="GH16_laminarinase_like"/>
    <property type="match status" value="1"/>
</dbReference>
<dbReference type="InterPro" id="IPR013320">
    <property type="entry name" value="ConA-like_dom_sf"/>
</dbReference>
<dbReference type="Gene3D" id="1.20.1270.90">
    <property type="entry name" value="AF1782-like"/>
    <property type="match status" value="1"/>
</dbReference>
<keyword evidence="6" id="KW-1185">Reference proteome</keyword>
<evidence type="ECO:0000313" key="6">
    <source>
        <dbReference type="Proteomes" id="UP000295515"/>
    </source>
</evidence>
<dbReference type="Pfam" id="PF07554">
    <property type="entry name" value="FIVAR"/>
    <property type="match status" value="1"/>
</dbReference>
<gene>
    <name evidence="5" type="ORF">EDD60_102129</name>
</gene>
<feature type="domain" description="GH16" evidence="4">
    <location>
        <begin position="194"/>
        <end position="467"/>
    </location>
</feature>
<dbReference type="GO" id="GO:0004553">
    <property type="term" value="F:hydrolase activity, hydrolyzing O-glycosyl compounds"/>
    <property type="evidence" value="ECO:0007669"/>
    <property type="project" value="InterPro"/>
</dbReference>
<dbReference type="PROSITE" id="PS51762">
    <property type="entry name" value="GH16_2"/>
    <property type="match status" value="1"/>
</dbReference>
<evidence type="ECO:0000313" key="5">
    <source>
        <dbReference type="EMBL" id="TCW02164.1"/>
    </source>
</evidence>
<reference evidence="5 6" key="1">
    <citation type="submission" date="2019-03" db="EMBL/GenBank/DDBJ databases">
        <title>Genomic Encyclopedia of Type Strains, Phase IV (KMG-IV): sequencing the most valuable type-strain genomes for metagenomic binning, comparative biology and taxonomic classification.</title>
        <authorList>
            <person name="Goeker M."/>
        </authorList>
    </citation>
    <scope>NUCLEOTIDE SEQUENCE [LARGE SCALE GENOMIC DNA]</scope>
    <source>
        <strain evidence="5 6">DSM 29487</strain>
    </source>
</reference>
<feature type="chain" id="PRO_5020683636" evidence="3">
    <location>
        <begin position="32"/>
        <end position="787"/>
    </location>
</feature>
<proteinExistence type="predicted"/>
<dbReference type="GeneID" id="98914371"/>
<keyword evidence="3" id="KW-0732">Signal</keyword>
<keyword evidence="2" id="KW-1133">Transmembrane helix</keyword>
<dbReference type="SUPFAM" id="SSF49899">
    <property type="entry name" value="Concanavalin A-like lectins/glucanases"/>
    <property type="match status" value="1"/>
</dbReference>
<dbReference type="PANTHER" id="PTHR10963:SF24">
    <property type="entry name" value="GLYCOSIDASE C21B10.07-RELATED"/>
    <property type="match status" value="1"/>
</dbReference>
<sequence>MKKQRKLKVSLALLMALALIGGNIVSGRALGVTTEHDLVKLKNNDQQNLIVDGSFEDGHKQWKTTGTGTFTNYDGAAASGAWCGLLPSDSNNACVYQVVNVKKNTDYIAKAKILLASEDASMFFNVKTPDVSKLINQEAEKTVTCPTGQAWKYQDVELTFNTGDYSQISLCAMKWTESTDDAIYHGQVYVDDVSLVEKNPTPIDDNYNIIWADDFNSNQLDHSKWGYELGCVRGNEQEHYVNDKENVYLKDGHLVLKATDRAKEDQYINPRGGRKVIYNSGSVRTHGKQEFLYGRIEMRAKLPKGQGVFPAFWTLGSDFVLDGDINSKQGYGWARCGEIDIMELIGQAKDGSYGNRTVYQTAHTDANRITETKLAGTAYTIDEDFNNQYHIFGINWSPNKLEWYVDDQIVESVDYSHLPVAQKALNKPQYIQMNLAMGGNWPGDAATDLAGSEFDIDYVYYGQNKEQKAAADAYYQDAPKMSGLENITMMEGDIPNLLKNISVTEGYYVDFSIDDEYMFKSTGGKTECSLRCSGQDDKAKLAQLPVGQYNIHYTAIPNDVEFESDQWDPNVLVPLAEKAYKMNRRSMILTVTDRTFPSDFSLIGEKGKTLSTVALPDGWSWDKPETILEDEDSVYPVTFVNGDYKKTLNVQVKFKEIVDTTQLQTAIKDAQEVLTHKGDYTQESIAQLQKELEAAQSLLTSNPTQKQIDDMYNQLQTTLNQLVKVTVVPTPDNNNKEPTNHEQTNQNQATPDKTVQTADQNDFIVYGVIMTLTAAAFLFLKKEKQLH</sequence>
<organism evidence="5 6">
    <name type="scientific">Longibaculum muris</name>
    <dbReference type="NCBI Taxonomy" id="1796628"/>
    <lineage>
        <taxon>Bacteria</taxon>
        <taxon>Bacillati</taxon>
        <taxon>Bacillota</taxon>
        <taxon>Erysipelotrichia</taxon>
        <taxon>Erysipelotrichales</taxon>
        <taxon>Coprobacillaceae</taxon>
        <taxon>Longibaculum</taxon>
    </lineage>
</organism>